<proteinExistence type="predicted"/>
<gene>
    <name evidence="1" type="ORF">LCGC14_0964440</name>
</gene>
<organism evidence="1">
    <name type="scientific">marine sediment metagenome</name>
    <dbReference type="NCBI Taxonomy" id="412755"/>
    <lineage>
        <taxon>unclassified sequences</taxon>
        <taxon>metagenomes</taxon>
        <taxon>ecological metagenomes</taxon>
    </lineage>
</organism>
<dbReference type="AlphaFoldDB" id="A0A0F9RK18"/>
<sequence>MAAGTGHVSLRKEQKQLIAQLIVEPSYPNEDAANMALDIMKKIGYEGATVEQATDYNDTFWNVLVIECRKLGHTAYECDQTNHPKG</sequence>
<accession>A0A0F9RK18</accession>
<evidence type="ECO:0000313" key="1">
    <source>
        <dbReference type="EMBL" id="KKN17578.1"/>
    </source>
</evidence>
<comment type="caution">
    <text evidence="1">The sequence shown here is derived from an EMBL/GenBank/DDBJ whole genome shotgun (WGS) entry which is preliminary data.</text>
</comment>
<name>A0A0F9RK18_9ZZZZ</name>
<protein>
    <submittedName>
        <fullName evidence="1">Uncharacterized protein</fullName>
    </submittedName>
</protein>
<reference evidence="1" key="1">
    <citation type="journal article" date="2015" name="Nature">
        <title>Complex archaea that bridge the gap between prokaryotes and eukaryotes.</title>
        <authorList>
            <person name="Spang A."/>
            <person name="Saw J.H."/>
            <person name="Jorgensen S.L."/>
            <person name="Zaremba-Niedzwiedzka K."/>
            <person name="Martijn J."/>
            <person name="Lind A.E."/>
            <person name="van Eijk R."/>
            <person name="Schleper C."/>
            <person name="Guy L."/>
            <person name="Ettema T.J."/>
        </authorList>
    </citation>
    <scope>NUCLEOTIDE SEQUENCE</scope>
</reference>
<dbReference type="EMBL" id="LAZR01003507">
    <property type="protein sequence ID" value="KKN17578.1"/>
    <property type="molecule type" value="Genomic_DNA"/>
</dbReference>